<reference evidence="1 2" key="1">
    <citation type="submission" date="2017-07" db="EMBL/GenBank/DDBJ databases">
        <title>A draft genome sequence of Komagataeibacter swingsii LMG 22125.</title>
        <authorList>
            <person name="Skraban J."/>
            <person name="Cleenwerck I."/>
            <person name="Vandamme P."/>
            <person name="Trcek J."/>
        </authorList>
    </citation>
    <scope>NUCLEOTIDE SEQUENCE [LARGE SCALE GENOMIC DNA]</scope>
    <source>
        <strain evidence="1 2">LMG 22125</strain>
    </source>
</reference>
<organism evidence="1 2">
    <name type="scientific">Komagataeibacter swingsii</name>
    <dbReference type="NCBI Taxonomy" id="215220"/>
    <lineage>
        <taxon>Bacteria</taxon>
        <taxon>Pseudomonadati</taxon>
        <taxon>Pseudomonadota</taxon>
        <taxon>Alphaproteobacteria</taxon>
        <taxon>Acetobacterales</taxon>
        <taxon>Acetobacteraceae</taxon>
        <taxon>Komagataeibacter</taxon>
    </lineage>
</organism>
<gene>
    <name evidence="1" type="ORF">CFR76_09655</name>
</gene>
<keyword evidence="2" id="KW-1185">Reference proteome</keyword>
<proteinExistence type="predicted"/>
<sequence length="67" mass="7419">MRDTGRKMIRRFRTGIAHSGMKKAKPFAKLRHISIQINHHSRIGAMVAAVSGIERGPAASGEWPLRA</sequence>
<comment type="caution">
    <text evidence="1">The sequence shown here is derived from an EMBL/GenBank/DDBJ whole genome shotgun (WGS) entry which is preliminary data.</text>
</comment>
<dbReference type="Proteomes" id="UP000247371">
    <property type="component" value="Unassembled WGS sequence"/>
</dbReference>
<dbReference type="AlphaFoldDB" id="A0A2V4QXP1"/>
<dbReference type="EMBL" id="NKUB01000011">
    <property type="protein sequence ID" value="PYD69351.1"/>
    <property type="molecule type" value="Genomic_DNA"/>
</dbReference>
<evidence type="ECO:0000313" key="1">
    <source>
        <dbReference type="EMBL" id="PYD69351.1"/>
    </source>
</evidence>
<evidence type="ECO:0000313" key="2">
    <source>
        <dbReference type="Proteomes" id="UP000247371"/>
    </source>
</evidence>
<protein>
    <submittedName>
        <fullName evidence="1">Uncharacterized protein</fullName>
    </submittedName>
</protein>
<name>A0A2V4QXP1_9PROT</name>
<accession>A0A2V4QXP1</accession>